<gene>
    <name evidence="1" type="ORF">A0H81_06516</name>
</gene>
<protein>
    <submittedName>
        <fullName evidence="1">Uncharacterized protein</fullName>
    </submittedName>
</protein>
<dbReference type="Proteomes" id="UP000092993">
    <property type="component" value="Unassembled WGS sequence"/>
</dbReference>
<accession>A0A1C7MG68</accession>
<reference evidence="1 2" key="1">
    <citation type="submission" date="2016-03" db="EMBL/GenBank/DDBJ databases">
        <title>Whole genome sequencing of Grifola frondosa 9006-11.</title>
        <authorList>
            <person name="Min B."/>
            <person name="Park H."/>
            <person name="Kim J.-G."/>
            <person name="Cho H."/>
            <person name="Oh Y.-L."/>
            <person name="Kong W.-S."/>
            <person name="Choi I.-G."/>
        </authorList>
    </citation>
    <scope>NUCLEOTIDE SEQUENCE [LARGE SCALE GENOMIC DNA]</scope>
    <source>
        <strain evidence="1 2">9006-11</strain>
    </source>
</reference>
<comment type="caution">
    <text evidence="1">The sequence shown here is derived from an EMBL/GenBank/DDBJ whole genome shotgun (WGS) entry which is preliminary data.</text>
</comment>
<dbReference type="AlphaFoldDB" id="A0A1C7MG68"/>
<keyword evidence="2" id="KW-1185">Reference proteome</keyword>
<dbReference type="EMBL" id="LUGG01000006">
    <property type="protein sequence ID" value="OBZ74004.1"/>
    <property type="molecule type" value="Genomic_DNA"/>
</dbReference>
<sequence length="137" mass="15301">MESLFLEVTVEEFLKEFVLGPQPPSTKKFEFRVEMESEHKMCSGLCTSLNKTLANVNDEPRRLSAKITGHWPDLTVDAGDDEEENAKQPNLCIYPSAPEATATYTLSDDMIANSTYPDLKKHEALSGGSPGPRYQYL</sequence>
<name>A0A1C7MG68_GRIFR</name>
<evidence type="ECO:0000313" key="1">
    <source>
        <dbReference type="EMBL" id="OBZ74004.1"/>
    </source>
</evidence>
<evidence type="ECO:0000313" key="2">
    <source>
        <dbReference type="Proteomes" id="UP000092993"/>
    </source>
</evidence>
<organism evidence="1 2">
    <name type="scientific">Grifola frondosa</name>
    <name type="common">Maitake</name>
    <name type="synonym">Polyporus frondosus</name>
    <dbReference type="NCBI Taxonomy" id="5627"/>
    <lineage>
        <taxon>Eukaryota</taxon>
        <taxon>Fungi</taxon>
        <taxon>Dikarya</taxon>
        <taxon>Basidiomycota</taxon>
        <taxon>Agaricomycotina</taxon>
        <taxon>Agaricomycetes</taxon>
        <taxon>Polyporales</taxon>
        <taxon>Grifolaceae</taxon>
        <taxon>Grifola</taxon>
    </lineage>
</organism>
<proteinExistence type="predicted"/>